<dbReference type="InterPro" id="IPR022398">
    <property type="entry name" value="Peptidase_S8_His-AS"/>
</dbReference>
<keyword evidence="11" id="KW-1185">Reference proteome</keyword>
<dbReference type="PROSITE" id="PS00137">
    <property type="entry name" value="SUBTILASE_HIS"/>
    <property type="match status" value="1"/>
</dbReference>
<dbReference type="Proteomes" id="UP000266889">
    <property type="component" value="Unassembled WGS sequence"/>
</dbReference>
<sequence>MQFWVVNVTPSIKTLDQEDPLHQGRKLAALGLVFALALSAPAPASATAAVPAPPGGTGQQSTPGGPTVNRSTTVTLITGDRVTVTASGASVRPGAGREDVQFLVQRERGRLSVTPTDAVPLLRSGRVDRRLFDVTGLVEAGYDDAHRNTLPLLVSYGSTGTARRASAALPGTRLTRDLPVIRGAALNSDKSSLGAVWEKVATGPAGARLDAAGGVERIWLDGRRRVTLDHSVPQIGAPTAWAAGFTGTGVSVAVLDTGVDATHPDLAGKVAEARNFTEVADARDTVGHGTHVASTIAGTGAASGGRYRGVAPDATLLDGKVCEDTGCPDSAILAGMQWAAVEKKAAVINMSLGGWDTPEVDPLEEAVQTLTAQTGTLFVLAAGNDGSNGSVGSPASADAGLAVGAVDRDDELADFSSRGPRVGDDALKPDITAPGVDIVAARSANGFIGDPVGDRYVTLSGTSMATPHVAGSAALLAQQHPGWRADRLKATLMAAAKPHPDQTAYQQGAGRVDVAHAITQQLTTDPVSVSFGRTFWPHGDDAPITRTVTWRNDGPAPVTVDLGIEGAGPGGRALPAGLFQLGANQLTVPAGGTAATTVTTDTRLGDADGYWTGRIVARSGAAVAVTPLAVHREVESYTLTVEHLNRAGARTADHWTALVGMETFGSWDLVSSDGVATVRVPKGHYGLSGLVFEPGPEDEQPGLSMLMQPEVTVERDTRIVVDARRAKPVRMTIPDRTAVPQLIDLSGNFTADDGSAYGVGLWAETFTGLTSGALGKPVPADKFVATVSSQWTTPDTANSPYLYALAEAIPGRMPTGSVRDYARRDLATVVHQFRGGDPGLAAERIVLPELEYNVGGSALVLPTVVPGQRVEYYNTRNVKWESEVYFGTVDEDGWLNPKAALFSVPTAYRAGRTVQEIWNQAPYGPSFPKPRWPEQSVSRVGDTILVGVPMHSDAAGHPGASLTDSEHTTLWRNGKLVGESEYAGSGEFAVPPGAADYRLVTSAKRSFTDLSTEVESTWTFRSRHVAGETPARLPLSTVRFAPPLRVDNSAPAGQGFVVPVRVQRQPGAPATRVKKLAVDVSYDGGKTWGKAKLVRTSADGWSALLRHPAGAGHVSLRATARDTAGNTVTQRIIQAYRLR</sequence>
<dbReference type="EMBL" id="QGSY01000141">
    <property type="protein sequence ID" value="RQX11192.1"/>
    <property type="molecule type" value="Genomic_DNA"/>
</dbReference>
<evidence type="ECO:0000256" key="1">
    <source>
        <dbReference type="ARBA" id="ARBA00011073"/>
    </source>
</evidence>
<dbReference type="PANTHER" id="PTHR43399:SF4">
    <property type="entry name" value="CELL WALL-ASSOCIATED PROTEASE"/>
    <property type="match status" value="1"/>
</dbReference>
<dbReference type="InterPro" id="IPR023828">
    <property type="entry name" value="Peptidase_S8_Ser-AS"/>
</dbReference>
<name>A0A3N9XE95_9ACTN</name>
<dbReference type="InterPro" id="IPR036852">
    <property type="entry name" value="Peptidase_S8/S53_dom_sf"/>
</dbReference>
<evidence type="ECO:0000256" key="8">
    <source>
        <dbReference type="SAM" id="MobiDB-lite"/>
    </source>
</evidence>
<dbReference type="PRINTS" id="PR00723">
    <property type="entry name" value="SUBTILISIN"/>
</dbReference>
<evidence type="ECO:0000256" key="7">
    <source>
        <dbReference type="RuleBase" id="RU003355"/>
    </source>
</evidence>
<comment type="caution">
    <text evidence="10">The sequence shown here is derived from an EMBL/GenBank/DDBJ whole genome shotgun (WGS) entry which is preliminary data.</text>
</comment>
<dbReference type="PANTHER" id="PTHR43399">
    <property type="entry name" value="SUBTILISIN-RELATED"/>
    <property type="match status" value="1"/>
</dbReference>
<dbReference type="InterPro" id="IPR000209">
    <property type="entry name" value="Peptidase_S8/S53_dom"/>
</dbReference>
<dbReference type="OrthoDB" id="5167143at2"/>
<dbReference type="GO" id="GO:0006508">
    <property type="term" value="P:proteolysis"/>
    <property type="evidence" value="ECO:0007669"/>
    <property type="project" value="UniProtKB-KW"/>
</dbReference>
<feature type="active site" description="Charge relay system" evidence="5 6">
    <location>
        <position position="256"/>
    </location>
</feature>
<organism evidence="10 11">
    <name type="scientific">Micromonospora arida</name>
    <dbReference type="NCBI Taxonomy" id="2203715"/>
    <lineage>
        <taxon>Bacteria</taxon>
        <taxon>Bacillati</taxon>
        <taxon>Actinomycetota</taxon>
        <taxon>Actinomycetes</taxon>
        <taxon>Micromonosporales</taxon>
        <taxon>Micromonosporaceae</taxon>
        <taxon>Micromonospora</taxon>
    </lineage>
</organism>
<feature type="active site" description="Charge relay system" evidence="5 6">
    <location>
        <position position="288"/>
    </location>
</feature>
<dbReference type="SUPFAM" id="SSF52743">
    <property type="entry name" value="Subtilisin-like"/>
    <property type="match status" value="1"/>
</dbReference>
<dbReference type="Pfam" id="PF00082">
    <property type="entry name" value="Peptidase_S8"/>
    <property type="match status" value="1"/>
</dbReference>
<dbReference type="PROSITE" id="PS00138">
    <property type="entry name" value="SUBTILASE_SER"/>
    <property type="match status" value="1"/>
</dbReference>
<proteinExistence type="inferred from homology"/>
<comment type="similarity">
    <text evidence="1 6 7">Belongs to the peptidase S8 family.</text>
</comment>
<evidence type="ECO:0000256" key="4">
    <source>
        <dbReference type="ARBA" id="ARBA00022825"/>
    </source>
</evidence>
<evidence type="ECO:0000256" key="6">
    <source>
        <dbReference type="PROSITE-ProRule" id="PRU01240"/>
    </source>
</evidence>
<evidence type="ECO:0000256" key="3">
    <source>
        <dbReference type="ARBA" id="ARBA00022801"/>
    </source>
</evidence>
<dbReference type="RefSeq" id="WP_124854801.1">
    <property type="nucleotide sequence ID" value="NZ_JBNCKI010000003.1"/>
</dbReference>
<dbReference type="AlphaFoldDB" id="A0A3N9XE95"/>
<evidence type="ECO:0000313" key="10">
    <source>
        <dbReference type="EMBL" id="RQX11192.1"/>
    </source>
</evidence>
<dbReference type="GO" id="GO:0004252">
    <property type="term" value="F:serine-type endopeptidase activity"/>
    <property type="evidence" value="ECO:0007669"/>
    <property type="project" value="UniProtKB-UniRule"/>
</dbReference>
<dbReference type="PIRSF" id="PIRSF037854">
    <property type="entry name" value="Dihydropyridine_esterase"/>
    <property type="match status" value="1"/>
</dbReference>
<feature type="domain" description="Peptidase S8/S53" evidence="9">
    <location>
        <begin position="247"/>
        <end position="510"/>
    </location>
</feature>
<dbReference type="InterPro" id="IPR023827">
    <property type="entry name" value="Peptidase_S8_Asp-AS"/>
</dbReference>
<dbReference type="InterPro" id="IPR017297">
    <property type="entry name" value="Peptidase_S8A_DPH-A"/>
</dbReference>
<dbReference type="PROSITE" id="PS51892">
    <property type="entry name" value="SUBTILASE"/>
    <property type="match status" value="1"/>
</dbReference>
<keyword evidence="4 6" id="KW-0720">Serine protease</keyword>
<dbReference type="Gene3D" id="3.40.50.200">
    <property type="entry name" value="Peptidase S8/S53 domain"/>
    <property type="match status" value="1"/>
</dbReference>
<dbReference type="PROSITE" id="PS00136">
    <property type="entry name" value="SUBTILASE_ASP"/>
    <property type="match status" value="1"/>
</dbReference>
<feature type="region of interest" description="Disordered" evidence="8">
    <location>
        <begin position="46"/>
        <end position="68"/>
    </location>
</feature>
<keyword evidence="2 6" id="KW-0645">Protease</keyword>
<reference evidence="10 11" key="1">
    <citation type="submission" date="2018-05" db="EMBL/GenBank/DDBJ databases">
        <title>Micromonospora from Atacama Desert.</title>
        <authorList>
            <person name="Carro L."/>
            <person name="Goodfellow M."/>
            <person name="Klenk H.-P."/>
        </authorList>
    </citation>
    <scope>NUCLEOTIDE SEQUENCE [LARGE SCALE GENOMIC DNA]</scope>
    <source>
        <strain evidence="10 11">LB32</strain>
    </source>
</reference>
<dbReference type="InterPro" id="IPR015500">
    <property type="entry name" value="Peptidase_S8_subtilisin-rel"/>
</dbReference>
<evidence type="ECO:0000313" key="11">
    <source>
        <dbReference type="Proteomes" id="UP000266889"/>
    </source>
</evidence>
<dbReference type="InterPro" id="IPR051048">
    <property type="entry name" value="Peptidase_S8/S53_subtilisin"/>
</dbReference>
<evidence type="ECO:0000259" key="9">
    <source>
        <dbReference type="Pfam" id="PF00082"/>
    </source>
</evidence>
<feature type="active site" description="Charge relay system" evidence="5 6">
    <location>
        <position position="463"/>
    </location>
</feature>
<accession>A0A3N9XE95</accession>
<protein>
    <submittedName>
        <fullName evidence="10">Peptidase S8</fullName>
    </submittedName>
</protein>
<keyword evidence="3 6" id="KW-0378">Hydrolase</keyword>
<evidence type="ECO:0000256" key="5">
    <source>
        <dbReference type="PIRSR" id="PIRSR615500-1"/>
    </source>
</evidence>
<gene>
    <name evidence="10" type="ORF">DLJ58_09130</name>
</gene>
<evidence type="ECO:0000256" key="2">
    <source>
        <dbReference type="ARBA" id="ARBA00022670"/>
    </source>
</evidence>